<dbReference type="EMBL" id="AZGB01000005">
    <property type="protein sequence ID" value="KRM07701.1"/>
    <property type="molecule type" value="Genomic_DNA"/>
</dbReference>
<dbReference type="Pfam" id="PF12836">
    <property type="entry name" value="HHH_3"/>
    <property type="match status" value="1"/>
</dbReference>
<evidence type="ECO:0000313" key="5">
    <source>
        <dbReference type="Proteomes" id="UP000051451"/>
    </source>
</evidence>
<dbReference type="RefSeq" id="WP_057870944.1">
    <property type="nucleotide sequence ID" value="NZ_AZGB01000005.1"/>
</dbReference>
<evidence type="ECO:0000259" key="3">
    <source>
        <dbReference type="SMART" id="SM00278"/>
    </source>
</evidence>
<dbReference type="Proteomes" id="UP000051451">
    <property type="component" value="Unassembled WGS sequence"/>
</dbReference>
<dbReference type="AlphaFoldDB" id="A0A0R1VQH3"/>
<dbReference type="STRING" id="1423750.FC89_GL000141"/>
<keyword evidence="2" id="KW-0472">Membrane</keyword>
<dbReference type="PANTHER" id="PTHR21180:SF32">
    <property type="entry name" value="ENDONUCLEASE_EXONUCLEASE_PHOSPHATASE FAMILY DOMAIN-CONTAINING PROTEIN 1"/>
    <property type="match status" value="1"/>
</dbReference>
<dbReference type="InterPro" id="IPR010994">
    <property type="entry name" value="RuvA_2-like"/>
</dbReference>
<dbReference type="OrthoDB" id="9790239at2"/>
<evidence type="ECO:0000256" key="2">
    <source>
        <dbReference type="SAM" id="Phobius"/>
    </source>
</evidence>
<dbReference type="GeneID" id="98318205"/>
<evidence type="ECO:0000313" key="4">
    <source>
        <dbReference type="EMBL" id="KRM07701.1"/>
    </source>
</evidence>
<dbReference type="Pfam" id="PF10531">
    <property type="entry name" value="SLBB"/>
    <property type="match status" value="1"/>
</dbReference>
<evidence type="ECO:0000256" key="1">
    <source>
        <dbReference type="SAM" id="MobiDB-lite"/>
    </source>
</evidence>
<dbReference type="GO" id="GO:0015628">
    <property type="term" value="P:protein secretion by the type II secretion system"/>
    <property type="evidence" value="ECO:0007669"/>
    <property type="project" value="TreeGrafter"/>
</dbReference>
<dbReference type="GO" id="GO:0015627">
    <property type="term" value="C:type II protein secretion system complex"/>
    <property type="evidence" value="ECO:0007669"/>
    <property type="project" value="TreeGrafter"/>
</dbReference>
<dbReference type="SMART" id="SM00278">
    <property type="entry name" value="HhH1"/>
    <property type="match status" value="2"/>
</dbReference>
<gene>
    <name evidence="4" type="ORF">FC89_GL000141</name>
</gene>
<dbReference type="PATRIC" id="fig|1423750.3.peg.142"/>
<protein>
    <submittedName>
        <fullName evidence="4">Competence protein ComEA helix-hairpin-helix repeat-containing protein</fullName>
    </submittedName>
</protein>
<dbReference type="GO" id="GO:0006281">
    <property type="term" value="P:DNA repair"/>
    <property type="evidence" value="ECO:0007669"/>
    <property type="project" value="InterPro"/>
</dbReference>
<dbReference type="InterPro" id="IPR003583">
    <property type="entry name" value="Hlx-hairpin-Hlx_DNA-bd_motif"/>
</dbReference>
<sequence>MKKLRAIFDEYRTRIIIGGIAGIILLLLGWSWWQKNQATELTELDTKTEKNAKISQSSTAMSKSSSIANKSTFFVDIKGAIAKPGVYRVNRSQRVNDVVMAAGGLLKTADSNRINLSLQLHDQQIIFIPFQNDASAGSSQLPTTVEQTPSASNNVSNATDSTTSSASSTITANNESDETASKIDLNSATKEQLMQINGIGEKKAAMIINYRQEHGSFKKLEDLKNITGIGDKTFAVMAESLIVGNTTNTN</sequence>
<accession>A0A0R1VQH3</accession>
<organism evidence="4 5">
    <name type="scientific">Liquorilactobacillus ghanensis DSM 18630</name>
    <dbReference type="NCBI Taxonomy" id="1423750"/>
    <lineage>
        <taxon>Bacteria</taxon>
        <taxon>Bacillati</taxon>
        <taxon>Bacillota</taxon>
        <taxon>Bacilli</taxon>
        <taxon>Lactobacillales</taxon>
        <taxon>Lactobacillaceae</taxon>
        <taxon>Liquorilactobacillus</taxon>
    </lineage>
</organism>
<reference evidence="4 5" key="1">
    <citation type="journal article" date="2015" name="Genome Announc.">
        <title>Expanding the biotechnology potential of lactobacilli through comparative genomics of 213 strains and associated genera.</title>
        <authorList>
            <person name="Sun Z."/>
            <person name="Harris H.M."/>
            <person name="McCann A."/>
            <person name="Guo C."/>
            <person name="Argimon S."/>
            <person name="Zhang W."/>
            <person name="Yang X."/>
            <person name="Jeffery I.B."/>
            <person name="Cooney J.C."/>
            <person name="Kagawa T.F."/>
            <person name="Liu W."/>
            <person name="Song Y."/>
            <person name="Salvetti E."/>
            <person name="Wrobel A."/>
            <person name="Rasinkangas P."/>
            <person name="Parkhill J."/>
            <person name="Rea M.C."/>
            <person name="O'Sullivan O."/>
            <person name="Ritari J."/>
            <person name="Douillard F.P."/>
            <person name="Paul Ross R."/>
            <person name="Yang R."/>
            <person name="Briner A.E."/>
            <person name="Felis G.E."/>
            <person name="de Vos W.M."/>
            <person name="Barrangou R."/>
            <person name="Klaenhammer T.R."/>
            <person name="Caufield P.W."/>
            <person name="Cui Y."/>
            <person name="Zhang H."/>
            <person name="O'Toole P.W."/>
        </authorList>
    </citation>
    <scope>NUCLEOTIDE SEQUENCE [LARGE SCALE GENOMIC DNA]</scope>
    <source>
        <strain evidence="4 5">DSM 18630</strain>
    </source>
</reference>
<proteinExistence type="predicted"/>
<feature type="compositionally biased region" description="Polar residues" evidence="1">
    <location>
        <begin position="137"/>
        <end position="149"/>
    </location>
</feature>
<dbReference type="PANTHER" id="PTHR21180">
    <property type="entry name" value="ENDONUCLEASE/EXONUCLEASE/PHOSPHATASE FAMILY DOMAIN-CONTAINING PROTEIN 1"/>
    <property type="match status" value="1"/>
</dbReference>
<dbReference type="InterPro" id="IPR004509">
    <property type="entry name" value="Competence_ComEA_HhH"/>
</dbReference>
<keyword evidence="2" id="KW-1133">Transmembrane helix</keyword>
<dbReference type="SUPFAM" id="SSF47781">
    <property type="entry name" value="RuvA domain 2-like"/>
    <property type="match status" value="1"/>
</dbReference>
<dbReference type="GO" id="GO:0003677">
    <property type="term" value="F:DNA binding"/>
    <property type="evidence" value="ECO:0007669"/>
    <property type="project" value="InterPro"/>
</dbReference>
<comment type="caution">
    <text evidence="4">The sequence shown here is derived from an EMBL/GenBank/DDBJ whole genome shotgun (WGS) entry which is preliminary data.</text>
</comment>
<feature type="domain" description="Helix-hairpin-helix DNA-binding motif class 1" evidence="3">
    <location>
        <begin position="191"/>
        <end position="210"/>
    </location>
</feature>
<keyword evidence="2" id="KW-0812">Transmembrane</keyword>
<dbReference type="Gene3D" id="1.10.150.280">
    <property type="entry name" value="AF1531-like domain"/>
    <property type="match status" value="1"/>
</dbReference>
<feature type="domain" description="Helix-hairpin-helix DNA-binding motif class 1" evidence="3">
    <location>
        <begin position="221"/>
        <end position="240"/>
    </location>
</feature>
<dbReference type="InterPro" id="IPR051675">
    <property type="entry name" value="Endo/Exo/Phosphatase_dom_1"/>
</dbReference>
<dbReference type="NCBIfam" id="TIGR00426">
    <property type="entry name" value="competence protein ComEA helix-hairpin-helix repeat region"/>
    <property type="match status" value="1"/>
</dbReference>
<keyword evidence="5" id="KW-1185">Reference proteome</keyword>
<feature type="transmembrane region" description="Helical" evidence="2">
    <location>
        <begin position="12"/>
        <end position="33"/>
    </location>
</feature>
<name>A0A0R1VQH3_9LACO</name>
<feature type="compositionally biased region" description="Low complexity" evidence="1">
    <location>
        <begin position="150"/>
        <end position="174"/>
    </location>
</feature>
<feature type="region of interest" description="Disordered" evidence="1">
    <location>
        <begin position="137"/>
        <end position="184"/>
    </location>
</feature>
<dbReference type="InterPro" id="IPR019554">
    <property type="entry name" value="Soluble_ligand-bd"/>
</dbReference>